<gene>
    <name evidence="7" type="ORF">BET10_04010</name>
</gene>
<dbReference type="SUPFAM" id="SSF102114">
    <property type="entry name" value="Radical SAM enzymes"/>
    <property type="match status" value="1"/>
</dbReference>
<dbReference type="InterPro" id="IPR058240">
    <property type="entry name" value="rSAM_sf"/>
</dbReference>
<dbReference type="Pfam" id="PF13186">
    <property type="entry name" value="SPASM"/>
    <property type="match status" value="1"/>
</dbReference>
<evidence type="ECO:0000256" key="1">
    <source>
        <dbReference type="ARBA" id="ARBA00001966"/>
    </source>
</evidence>
<keyword evidence="4" id="KW-0408">Iron</keyword>
<comment type="caution">
    <text evidence="7">The sequence shown here is derived from an EMBL/GenBank/DDBJ whole genome shotgun (WGS) entry which is preliminary data.</text>
</comment>
<evidence type="ECO:0000256" key="2">
    <source>
        <dbReference type="ARBA" id="ARBA00022691"/>
    </source>
</evidence>
<evidence type="ECO:0000313" key="7">
    <source>
        <dbReference type="EMBL" id="OHU92634.1"/>
    </source>
</evidence>
<dbReference type="InterPro" id="IPR023885">
    <property type="entry name" value="4Fe4S-binding_SPASM_dom"/>
</dbReference>
<dbReference type="PANTHER" id="PTHR11228:SF35">
    <property type="entry name" value="MOLYBDENUM COFACTOR BIOSYNTHESIS PROTEIN A-RELATED"/>
    <property type="match status" value="1"/>
</dbReference>
<evidence type="ECO:0000256" key="4">
    <source>
        <dbReference type="ARBA" id="ARBA00023004"/>
    </source>
</evidence>
<dbReference type="InterPro" id="IPR013785">
    <property type="entry name" value="Aldolase_TIM"/>
</dbReference>
<dbReference type="SMART" id="SM00729">
    <property type="entry name" value="Elp3"/>
    <property type="match status" value="1"/>
</dbReference>
<dbReference type="OrthoDB" id="9763993at2"/>
<dbReference type="Proteomes" id="UP000179786">
    <property type="component" value="Unassembled WGS sequence"/>
</dbReference>
<evidence type="ECO:0000259" key="6">
    <source>
        <dbReference type="PROSITE" id="PS51918"/>
    </source>
</evidence>
<name>A0A1S1N208_9GAMM</name>
<protein>
    <recommendedName>
        <fullName evidence="6">Radical SAM core domain-containing protein</fullName>
    </recommendedName>
</protein>
<dbReference type="NCBIfam" id="TIGR04085">
    <property type="entry name" value="rSAM_more_4Fe4S"/>
    <property type="match status" value="1"/>
</dbReference>
<dbReference type="InterPro" id="IPR050377">
    <property type="entry name" value="Radical_SAM_PqqE_MftC-like"/>
</dbReference>
<dbReference type="Pfam" id="PF04055">
    <property type="entry name" value="Radical_SAM"/>
    <property type="match status" value="1"/>
</dbReference>
<keyword evidence="2" id="KW-0949">S-adenosyl-L-methionine</keyword>
<dbReference type="CDD" id="cd21109">
    <property type="entry name" value="SPASM"/>
    <property type="match status" value="1"/>
</dbReference>
<keyword evidence="3" id="KW-0479">Metal-binding</keyword>
<comment type="cofactor">
    <cofactor evidence="1">
        <name>[4Fe-4S] cluster</name>
        <dbReference type="ChEBI" id="CHEBI:49883"/>
    </cofactor>
</comment>
<organism evidence="7 8">
    <name type="scientific">Pseudoalteromonas amylolytica</name>
    <dbReference type="NCBI Taxonomy" id="1859457"/>
    <lineage>
        <taxon>Bacteria</taxon>
        <taxon>Pseudomonadati</taxon>
        <taxon>Pseudomonadota</taxon>
        <taxon>Gammaproteobacteria</taxon>
        <taxon>Alteromonadales</taxon>
        <taxon>Pseudoalteromonadaceae</taxon>
        <taxon>Pseudoalteromonas</taxon>
    </lineage>
</organism>
<feature type="domain" description="Radical SAM core" evidence="6">
    <location>
        <begin position="118"/>
        <end position="330"/>
    </location>
</feature>
<dbReference type="SFLD" id="SFLDS00029">
    <property type="entry name" value="Radical_SAM"/>
    <property type="match status" value="1"/>
</dbReference>
<reference evidence="7 8" key="1">
    <citation type="submission" date="2016-09" db="EMBL/GenBank/DDBJ databases">
        <title>Pseudoalteromonas amylolytica sp. nov., isolated from the surface seawater.</title>
        <authorList>
            <person name="Wu Y.-H."/>
            <person name="Cheng H."/>
            <person name="Jin X.-B."/>
            <person name="Wang C.-S."/>
            <person name="Xu X.-W."/>
        </authorList>
    </citation>
    <scope>NUCLEOTIDE SEQUENCE [LARGE SCALE GENOMIC DNA]</scope>
    <source>
        <strain evidence="7 8">JW1</strain>
    </source>
</reference>
<dbReference type="Gene3D" id="3.20.20.70">
    <property type="entry name" value="Aldolase class I"/>
    <property type="match status" value="1"/>
</dbReference>
<accession>A0A1S1N208</accession>
<dbReference type="GO" id="GO:0003824">
    <property type="term" value="F:catalytic activity"/>
    <property type="evidence" value="ECO:0007669"/>
    <property type="project" value="InterPro"/>
</dbReference>
<dbReference type="RefSeq" id="WP_070983192.1">
    <property type="nucleotide sequence ID" value="NZ_MKJU01000006.1"/>
</dbReference>
<dbReference type="GO" id="GO:0046872">
    <property type="term" value="F:metal ion binding"/>
    <property type="evidence" value="ECO:0007669"/>
    <property type="project" value="UniProtKB-KW"/>
</dbReference>
<dbReference type="PANTHER" id="PTHR11228">
    <property type="entry name" value="RADICAL SAM DOMAIN PROTEIN"/>
    <property type="match status" value="1"/>
</dbReference>
<dbReference type="SFLD" id="SFLDG01386">
    <property type="entry name" value="main_SPASM_domain-containing"/>
    <property type="match status" value="1"/>
</dbReference>
<dbReference type="InterPro" id="IPR006638">
    <property type="entry name" value="Elp3/MiaA/NifB-like_rSAM"/>
</dbReference>
<keyword evidence="8" id="KW-1185">Reference proteome</keyword>
<proteinExistence type="predicted"/>
<dbReference type="InterPro" id="IPR007197">
    <property type="entry name" value="rSAM"/>
</dbReference>
<dbReference type="CDD" id="cd01335">
    <property type="entry name" value="Radical_SAM"/>
    <property type="match status" value="1"/>
</dbReference>
<keyword evidence="5" id="KW-0411">Iron-sulfur</keyword>
<evidence type="ECO:0000256" key="5">
    <source>
        <dbReference type="ARBA" id="ARBA00023014"/>
    </source>
</evidence>
<evidence type="ECO:0000313" key="8">
    <source>
        <dbReference type="Proteomes" id="UP000179786"/>
    </source>
</evidence>
<dbReference type="GO" id="GO:0051536">
    <property type="term" value="F:iron-sulfur cluster binding"/>
    <property type="evidence" value="ECO:0007669"/>
    <property type="project" value="UniProtKB-KW"/>
</dbReference>
<dbReference type="SFLD" id="SFLDG01067">
    <property type="entry name" value="SPASM/twitch_domain_containing"/>
    <property type="match status" value="1"/>
</dbReference>
<evidence type="ECO:0000256" key="3">
    <source>
        <dbReference type="ARBA" id="ARBA00022723"/>
    </source>
</evidence>
<dbReference type="STRING" id="1859457.BET10_04010"/>
<dbReference type="AlphaFoldDB" id="A0A1S1N208"/>
<dbReference type="PROSITE" id="PS51918">
    <property type="entry name" value="RADICAL_SAM"/>
    <property type="match status" value="1"/>
</dbReference>
<sequence length="463" mass="52427">MFVNQYVRLKEKSRLVKEPNRVILFIVDRGEKFASLFPVHGLVLSLCDGRNSTAEISEALVEIYDMELLKAQHLITDLFVQVADFIESQSTPFAHSTERYDPANFIYEPDDKPWDNKLEVPNTVVWMTTNRCPADCVYCVIPTLKANEIAPYELTTEQAFKFLEECVSLGVKYINLHGGDPFLRKDMIDIIEYLLSNDVFVDVSTKMPLRESLIERLAKAGLDTLQVSIDSHIPHLADAIVRVKNWLPKINQTIELCQKYNLKVRANIVVTAKNIDGISNLLLHLMEDKGIKDIGMSSYLRSEHKHDDSLLISHQQRVTLVQAVNDIAARYPDVEIGNIPLQSERDVSLSIPGFGACSGGKTALVIGSDGECATCDRTMPYEQARIGNVKESTIKEIWNGEALTYLLNPPKEEYQGTPCYDCDHFNACNVRQRCYYRAQLINGRLYAPDYLCAKLPEPPIEMF</sequence>
<dbReference type="EMBL" id="MKJU01000006">
    <property type="protein sequence ID" value="OHU92634.1"/>
    <property type="molecule type" value="Genomic_DNA"/>
</dbReference>